<name>A0ABW0SLY5_9GAMM</name>
<keyword evidence="2" id="KW-1185">Reference proteome</keyword>
<protein>
    <submittedName>
        <fullName evidence="1">Uncharacterized protein</fullName>
    </submittedName>
</protein>
<accession>A0ABW0SLY5</accession>
<dbReference type="Proteomes" id="UP001596036">
    <property type="component" value="Unassembled WGS sequence"/>
</dbReference>
<comment type="caution">
    <text evidence="1">The sequence shown here is derived from an EMBL/GenBank/DDBJ whole genome shotgun (WGS) entry which is preliminary data.</text>
</comment>
<gene>
    <name evidence="1" type="ORF">ACFPN1_07990</name>
</gene>
<reference evidence="2" key="1">
    <citation type="journal article" date="2019" name="Int. J. Syst. Evol. Microbiol.">
        <title>The Global Catalogue of Microorganisms (GCM) 10K type strain sequencing project: providing services to taxonomists for standard genome sequencing and annotation.</title>
        <authorList>
            <consortium name="The Broad Institute Genomics Platform"/>
            <consortium name="The Broad Institute Genome Sequencing Center for Infectious Disease"/>
            <person name="Wu L."/>
            <person name="Ma J."/>
        </authorList>
    </citation>
    <scope>NUCLEOTIDE SEQUENCE [LARGE SCALE GENOMIC DNA]</scope>
    <source>
        <strain evidence="2">KACC 11407</strain>
    </source>
</reference>
<evidence type="ECO:0000313" key="1">
    <source>
        <dbReference type="EMBL" id="MFC5569995.1"/>
    </source>
</evidence>
<proteinExistence type="predicted"/>
<organism evidence="1 2">
    <name type="scientific">Lysobacter yangpyeongensis</name>
    <dbReference type="NCBI Taxonomy" id="346182"/>
    <lineage>
        <taxon>Bacteria</taxon>
        <taxon>Pseudomonadati</taxon>
        <taxon>Pseudomonadota</taxon>
        <taxon>Gammaproteobacteria</taxon>
        <taxon>Lysobacterales</taxon>
        <taxon>Lysobacteraceae</taxon>
        <taxon>Lysobacter</taxon>
    </lineage>
</organism>
<dbReference type="RefSeq" id="WP_386754323.1">
    <property type="nucleotide sequence ID" value="NZ_JBHSNM010000002.1"/>
</dbReference>
<dbReference type="EMBL" id="JBHSNM010000002">
    <property type="protein sequence ID" value="MFC5569995.1"/>
    <property type="molecule type" value="Genomic_DNA"/>
</dbReference>
<sequence>MSIGHDDRNHQLPGADAAARGFDDRLRAVHAQAVERVSPRTQFQLRAQHTAARASARPRLHAWPLAATCAIALVAGGLLLRHPGHAVPDGIAAGTTPPVAVPAYSDSEPGDVYAALDESPELYLWLASNDTANLVTE</sequence>
<evidence type="ECO:0000313" key="2">
    <source>
        <dbReference type="Proteomes" id="UP001596036"/>
    </source>
</evidence>